<dbReference type="PANTHER" id="PTHR30560">
    <property type="entry name" value="TRIGGER FACTOR CHAPERONE AND PEPTIDYL-PROLYL CIS/TRANS ISOMERASE"/>
    <property type="match status" value="1"/>
</dbReference>
<dbReference type="GO" id="GO:0005737">
    <property type="term" value="C:cytoplasm"/>
    <property type="evidence" value="ECO:0007669"/>
    <property type="project" value="UniProtKB-SubCell"/>
</dbReference>
<dbReference type="Gene3D" id="3.30.70.1050">
    <property type="entry name" value="Trigger factor ribosome-binding domain"/>
    <property type="match status" value="1"/>
</dbReference>
<evidence type="ECO:0000256" key="3">
    <source>
        <dbReference type="ARBA" id="ARBA00005464"/>
    </source>
</evidence>
<dbReference type="InterPro" id="IPR005215">
    <property type="entry name" value="Trig_fac"/>
</dbReference>
<evidence type="ECO:0000256" key="9">
    <source>
        <dbReference type="ARBA" id="ARBA00029986"/>
    </source>
</evidence>
<evidence type="ECO:0000256" key="5">
    <source>
        <dbReference type="ARBA" id="ARBA00016902"/>
    </source>
</evidence>
<comment type="similarity">
    <text evidence="3">Belongs to the FKBP-type PPIase family. Tig subfamily.</text>
</comment>
<keyword evidence="8" id="KW-0413">Isomerase</keyword>
<dbReference type="InterPro" id="IPR036611">
    <property type="entry name" value="Trigger_fac_ribosome-bd_sf"/>
</dbReference>
<reference evidence="12 13" key="1">
    <citation type="journal article" date="2016" name="Nat. Commun.">
        <title>Thousands of microbial genomes shed light on interconnected biogeochemical processes in an aquifer system.</title>
        <authorList>
            <person name="Anantharaman K."/>
            <person name="Brown C.T."/>
            <person name="Hug L.A."/>
            <person name="Sharon I."/>
            <person name="Castelle C.J."/>
            <person name="Probst A.J."/>
            <person name="Thomas B.C."/>
            <person name="Singh A."/>
            <person name="Wilkins M.J."/>
            <person name="Karaoz U."/>
            <person name="Brodie E.L."/>
            <person name="Williams K.H."/>
            <person name="Hubbard S.S."/>
            <person name="Banfield J.F."/>
        </authorList>
    </citation>
    <scope>NUCLEOTIDE SEQUENCE [LARGE SCALE GENOMIC DNA]</scope>
</reference>
<dbReference type="InterPro" id="IPR008881">
    <property type="entry name" value="Trigger_fac_ribosome-bd_bac"/>
</dbReference>
<accession>A0A1F6D9K2</accession>
<keyword evidence="7" id="KW-0143">Chaperone</keyword>
<evidence type="ECO:0000256" key="2">
    <source>
        <dbReference type="ARBA" id="ARBA00004496"/>
    </source>
</evidence>
<evidence type="ECO:0000256" key="4">
    <source>
        <dbReference type="ARBA" id="ARBA00013194"/>
    </source>
</evidence>
<dbReference type="GO" id="GO:0015031">
    <property type="term" value="P:protein transport"/>
    <property type="evidence" value="ECO:0007669"/>
    <property type="project" value="InterPro"/>
</dbReference>
<organism evidence="12 13">
    <name type="scientific">Candidatus Kaiserbacteria bacterium RIFCSPHIGHO2_01_FULL_55_17</name>
    <dbReference type="NCBI Taxonomy" id="1798484"/>
    <lineage>
        <taxon>Bacteria</taxon>
        <taxon>Candidatus Kaiseribacteriota</taxon>
    </lineage>
</organism>
<evidence type="ECO:0000259" key="11">
    <source>
        <dbReference type="Pfam" id="PF05698"/>
    </source>
</evidence>
<dbReference type="GO" id="GO:0043335">
    <property type="term" value="P:protein unfolding"/>
    <property type="evidence" value="ECO:0007669"/>
    <property type="project" value="TreeGrafter"/>
</dbReference>
<proteinExistence type="inferred from homology"/>
<sequence length="360" mass="41356">MSHHLQSVKVSRDESAWEVEIRAEIPAERFAYYRAEALEEIQKSATVDGFRVGKAPVERIIQIYGEAAIMRQAAEHAIQHELPELLASEKLLIIESPRVETADPIRQLAEGKPLAFTARAALAPEVVLPDYKKVAANSNAKKEEVSVSDQEHAEALAHFRRERARITKMEAGLEPQKAHEESRALDMEELPVLDEEFVRSLGLESVEKFSEVVRENIKTEKELRAREKLRAEILDELVKGSTIKYPARLREYELNDMEARITHDLKENGTTFDTYLAQAKKTREQLREEWKDVADKRAKVRLILSEIARKENIEPDKERLEHELEHARKHVPNADPEALRAHIAHALRNEKVLEFLESQK</sequence>
<protein>
    <recommendedName>
        <fullName evidence="5">Trigger factor</fullName>
        <ecNumber evidence="4">5.2.1.8</ecNumber>
    </recommendedName>
    <alternativeName>
        <fullName evidence="9">PPIase</fullName>
    </alternativeName>
</protein>
<dbReference type="Pfam" id="PF05698">
    <property type="entry name" value="Trigger_C"/>
    <property type="match status" value="1"/>
</dbReference>
<comment type="caution">
    <text evidence="12">The sequence shown here is derived from an EMBL/GenBank/DDBJ whole genome shotgun (WGS) entry which is preliminary data.</text>
</comment>
<dbReference type="InterPro" id="IPR037041">
    <property type="entry name" value="Trigger_fac_C_sf"/>
</dbReference>
<dbReference type="InterPro" id="IPR008880">
    <property type="entry name" value="Trigger_fac_C"/>
</dbReference>
<dbReference type="Proteomes" id="UP000177958">
    <property type="component" value="Unassembled WGS sequence"/>
</dbReference>
<evidence type="ECO:0000313" key="12">
    <source>
        <dbReference type="EMBL" id="OGG58124.1"/>
    </source>
</evidence>
<evidence type="ECO:0000256" key="6">
    <source>
        <dbReference type="ARBA" id="ARBA00023110"/>
    </source>
</evidence>
<comment type="subcellular location">
    <subcellularLocation>
        <location evidence="2">Cytoplasm</location>
    </subcellularLocation>
</comment>
<evidence type="ECO:0000256" key="1">
    <source>
        <dbReference type="ARBA" id="ARBA00000971"/>
    </source>
</evidence>
<dbReference type="EC" id="5.2.1.8" evidence="4"/>
<dbReference type="Pfam" id="PF05697">
    <property type="entry name" value="Trigger_N"/>
    <property type="match status" value="1"/>
</dbReference>
<comment type="catalytic activity">
    <reaction evidence="1">
        <text>[protein]-peptidylproline (omega=180) = [protein]-peptidylproline (omega=0)</text>
        <dbReference type="Rhea" id="RHEA:16237"/>
        <dbReference type="Rhea" id="RHEA-COMP:10747"/>
        <dbReference type="Rhea" id="RHEA-COMP:10748"/>
        <dbReference type="ChEBI" id="CHEBI:83833"/>
        <dbReference type="ChEBI" id="CHEBI:83834"/>
        <dbReference type="EC" id="5.2.1.8"/>
    </reaction>
</comment>
<evidence type="ECO:0000256" key="7">
    <source>
        <dbReference type="ARBA" id="ARBA00023186"/>
    </source>
</evidence>
<dbReference type="GO" id="GO:0003755">
    <property type="term" value="F:peptidyl-prolyl cis-trans isomerase activity"/>
    <property type="evidence" value="ECO:0007669"/>
    <property type="project" value="UniProtKB-KW"/>
</dbReference>
<gene>
    <name evidence="12" type="ORF">A2853_01250</name>
</gene>
<dbReference type="EMBL" id="MFKX01000006">
    <property type="protein sequence ID" value="OGG58124.1"/>
    <property type="molecule type" value="Genomic_DNA"/>
</dbReference>
<dbReference type="GO" id="GO:0043022">
    <property type="term" value="F:ribosome binding"/>
    <property type="evidence" value="ECO:0007669"/>
    <property type="project" value="TreeGrafter"/>
</dbReference>
<dbReference type="InterPro" id="IPR027304">
    <property type="entry name" value="Trigger_fact/SurA_dom_sf"/>
</dbReference>
<dbReference type="SUPFAM" id="SSF102735">
    <property type="entry name" value="Trigger factor ribosome-binding domain"/>
    <property type="match status" value="1"/>
</dbReference>
<dbReference type="GO" id="GO:0044183">
    <property type="term" value="F:protein folding chaperone"/>
    <property type="evidence" value="ECO:0007669"/>
    <property type="project" value="TreeGrafter"/>
</dbReference>
<evidence type="ECO:0000313" key="13">
    <source>
        <dbReference type="Proteomes" id="UP000177958"/>
    </source>
</evidence>
<feature type="domain" description="Trigger factor ribosome-binding bacterial" evidence="10">
    <location>
        <begin position="10"/>
        <end position="157"/>
    </location>
</feature>
<dbReference type="GO" id="GO:0051083">
    <property type="term" value="P:'de novo' cotranslational protein folding"/>
    <property type="evidence" value="ECO:0007669"/>
    <property type="project" value="TreeGrafter"/>
</dbReference>
<dbReference type="AlphaFoldDB" id="A0A1F6D9K2"/>
<evidence type="ECO:0000259" key="10">
    <source>
        <dbReference type="Pfam" id="PF05697"/>
    </source>
</evidence>
<dbReference type="PANTHER" id="PTHR30560:SF3">
    <property type="entry name" value="TRIGGER FACTOR-LIKE PROTEIN TIG, CHLOROPLASTIC"/>
    <property type="match status" value="1"/>
</dbReference>
<keyword evidence="6" id="KW-0697">Rotamase</keyword>
<evidence type="ECO:0000256" key="8">
    <source>
        <dbReference type="ARBA" id="ARBA00023235"/>
    </source>
</evidence>
<dbReference type="SUPFAM" id="SSF109998">
    <property type="entry name" value="Triger factor/SurA peptide-binding domain-like"/>
    <property type="match status" value="1"/>
</dbReference>
<dbReference type="Gene3D" id="1.10.3120.10">
    <property type="entry name" value="Trigger factor, C-terminal domain"/>
    <property type="match status" value="1"/>
</dbReference>
<feature type="domain" description="Trigger factor C-terminal" evidence="11">
    <location>
        <begin position="205"/>
        <end position="342"/>
    </location>
</feature>
<name>A0A1F6D9K2_9BACT</name>